<reference evidence="1 2" key="1">
    <citation type="submission" date="2019-03" db="EMBL/GenBank/DDBJ databases">
        <title>Genomic Encyclopedia of Type Strains, Phase IV (KMG-IV): sequencing the most valuable type-strain genomes for metagenomic binning, comparative biology and taxonomic classification.</title>
        <authorList>
            <person name="Goeker M."/>
        </authorList>
    </citation>
    <scope>NUCLEOTIDE SEQUENCE [LARGE SCALE GENOMIC DNA]</scope>
    <source>
        <strain evidence="1 2">DSM 44684</strain>
    </source>
</reference>
<dbReference type="SUPFAM" id="SSF81301">
    <property type="entry name" value="Nucleotidyltransferase"/>
    <property type="match status" value="1"/>
</dbReference>
<gene>
    <name evidence="1" type="ORF">DFR71_6260</name>
</gene>
<sequence>MDRYVGQLVNQTPDQQLVAQRRADINRLLKAAGILSTFESGSFNHGTAIPKHSDVDLMARIPYSWRALAPYSALVKTRDALATESYRFSSLKISSPAVKVQYSYGPSFEVAPAYFDRLTPGGDDVFEIPAPGEWVASAPSAHNRYVSRQNDRLGKRVKPLVRLLKAWKYHADVPVSSTYLELRTAEHAAGESSIHYQIDMSSILRKIVVADFREMNDPIGIVTRIRPCSSEDNRRKALAAAKSAKDYLAIAREAKDRSDTSSYWKAMYSIFGYDFPYPRW</sequence>
<organism evidence="1 2">
    <name type="scientific">Nocardia alba</name>
    <dbReference type="NCBI Taxonomy" id="225051"/>
    <lineage>
        <taxon>Bacteria</taxon>
        <taxon>Bacillati</taxon>
        <taxon>Actinomycetota</taxon>
        <taxon>Actinomycetes</taxon>
        <taxon>Mycobacteriales</taxon>
        <taxon>Nocardiaceae</taxon>
        <taxon>Nocardia</taxon>
    </lineage>
</organism>
<protein>
    <recommendedName>
        <fullName evidence="3">Nucleotidyltransferase-like protein</fullName>
    </recommendedName>
</protein>
<evidence type="ECO:0000313" key="1">
    <source>
        <dbReference type="EMBL" id="TCJ89969.1"/>
    </source>
</evidence>
<dbReference type="STRING" id="1210063.GCA_001612665_06647"/>
<dbReference type="AlphaFoldDB" id="A0A4R1FB79"/>
<dbReference type="InterPro" id="IPR043519">
    <property type="entry name" value="NT_sf"/>
</dbReference>
<name>A0A4R1FB79_9NOCA</name>
<comment type="caution">
    <text evidence="1">The sequence shown here is derived from an EMBL/GenBank/DDBJ whole genome shotgun (WGS) entry which is preliminary data.</text>
</comment>
<dbReference type="EMBL" id="SMFR01000008">
    <property type="protein sequence ID" value="TCJ89969.1"/>
    <property type="molecule type" value="Genomic_DNA"/>
</dbReference>
<dbReference type="Proteomes" id="UP000294856">
    <property type="component" value="Unassembled WGS sequence"/>
</dbReference>
<dbReference type="Pfam" id="PF18144">
    <property type="entry name" value="SMODS"/>
    <property type="match status" value="1"/>
</dbReference>
<evidence type="ECO:0008006" key="3">
    <source>
        <dbReference type="Google" id="ProtNLM"/>
    </source>
</evidence>
<proteinExistence type="predicted"/>
<keyword evidence="2" id="KW-1185">Reference proteome</keyword>
<accession>A0A4R1FB79</accession>
<evidence type="ECO:0000313" key="2">
    <source>
        <dbReference type="Proteomes" id="UP000294856"/>
    </source>
</evidence>